<dbReference type="EMBL" id="CM010718">
    <property type="protein sequence ID" value="RZC59757.1"/>
    <property type="molecule type" value="Genomic_DNA"/>
</dbReference>
<feature type="compositionally biased region" description="Basic and acidic residues" evidence="1">
    <location>
        <begin position="73"/>
        <end position="97"/>
    </location>
</feature>
<dbReference type="Proteomes" id="UP000316621">
    <property type="component" value="Chromosome 4"/>
</dbReference>
<sequence length="97" mass="11283">MSRCETINRMILEACARRDEEQRQERMDDYVAAGLTPEQILAAEKAYFDKYRFRGRMIGMAISCDFPSGQEFGKSDSESEDEKKAVKEKFEDLRINT</sequence>
<accession>A0A4Y7JG32</accession>
<dbReference type="Gramene" id="RZC59757">
    <property type="protein sequence ID" value="RZC59757"/>
    <property type="gene ID" value="C5167_007054"/>
</dbReference>
<organism evidence="2 3">
    <name type="scientific">Papaver somniferum</name>
    <name type="common">Opium poppy</name>
    <dbReference type="NCBI Taxonomy" id="3469"/>
    <lineage>
        <taxon>Eukaryota</taxon>
        <taxon>Viridiplantae</taxon>
        <taxon>Streptophyta</taxon>
        <taxon>Embryophyta</taxon>
        <taxon>Tracheophyta</taxon>
        <taxon>Spermatophyta</taxon>
        <taxon>Magnoliopsida</taxon>
        <taxon>Ranunculales</taxon>
        <taxon>Papaveraceae</taxon>
        <taxon>Papaveroideae</taxon>
        <taxon>Papaver</taxon>
    </lineage>
</organism>
<evidence type="ECO:0000313" key="3">
    <source>
        <dbReference type="Proteomes" id="UP000316621"/>
    </source>
</evidence>
<reference evidence="2 3" key="1">
    <citation type="journal article" date="2018" name="Science">
        <title>The opium poppy genome and morphinan production.</title>
        <authorList>
            <person name="Guo L."/>
            <person name="Winzer T."/>
            <person name="Yang X."/>
            <person name="Li Y."/>
            <person name="Ning Z."/>
            <person name="He Z."/>
            <person name="Teodor R."/>
            <person name="Lu Y."/>
            <person name="Bowser T.A."/>
            <person name="Graham I.A."/>
            <person name="Ye K."/>
        </authorList>
    </citation>
    <scope>NUCLEOTIDE SEQUENCE [LARGE SCALE GENOMIC DNA]</scope>
    <source>
        <strain evidence="3">cv. HN1</strain>
        <tissue evidence="2">Leaves</tissue>
    </source>
</reference>
<gene>
    <name evidence="2" type="ORF">C5167_007054</name>
</gene>
<keyword evidence="3" id="KW-1185">Reference proteome</keyword>
<dbReference type="AlphaFoldDB" id="A0A4Y7JG32"/>
<protein>
    <submittedName>
        <fullName evidence="2">Uncharacterized protein</fullName>
    </submittedName>
</protein>
<proteinExistence type="predicted"/>
<name>A0A4Y7JG32_PAPSO</name>
<evidence type="ECO:0000256" key="1">
    <source>
        <dbReference type="SAM" id="MobiDB-lite"/>
    </source>
</evidence>
<feature type="region of interest" description="Disordered" evidence="1">
    <location>
        <begin position="69"/>
        <end position="97"/>
    </location>
</feature>
<evidence type="ECO:0000313" key="2">
    <source>
        <dbReference type="EMBL" id="RZC59757.1"/>
    </source>
</evidence>